<name>A0A316Z9V2_9BASI</name>
<reference evidence="2 3" key="1">
    <citation type="journal article" date="2018" name="Mol. Biol. Evol.">
        <title>Broad Genomic Sampling Reveals a Smut Pathogenic Ancestry of the Fungal Clade Ustilaginomycotina.</title>
        <authorList>
            <person name="Kijpornyongpan T."/>
            <person name="Mondo S.J."/>
            <person name="Barry K."/>
            <person name="Sandor L."/>
            <person name="Lee J."/>
            <person name="Lipzen A."/>
            <person name="Pangilinan J."/>
            <person name="LaButti K."/>
            <person name="Hainaut M."/>
            <person name="Henrissat B."/>
            <person name="Grigoriev I.V."/>
            <person name="Spatafora J.W."/>
            <person name="Aime M.C."/>
        </authorList>
    </citation>
    <scope>NUCLEOTIDE SEQUENCE [LARGE SCALE GENOMIC DNA]</scope>
    <source>
        <strain evidence="2 3">MCA 4186</strain>
    </source>
</reference>
<feature type="compositionally biased region" description="Low complexity" evidence="1">
    <location>
        <begin position="141"/>
        <end position="153"/>
    </location>
</feature>
<sequence length="282" mass="30923">MVGVTATAVVVIGKRAFGIQDVSGEQQRRWRMQRRWTKGLHAVRLHSAHVFLAPDRRPRQLLRRALSQRLKRLCAGRSGPFCALAALVSRTVRLASLSQRRRGTSRRRGSARRRGGAQRRARVARRGAAAPRPRRQRGRHAPVGQRAGRAAGPRACVGGARTATKTPRARRCCCQFMIRDGLLEQCDSEHRTDCHHVALPRAMPSLCPFRHPAASASATAGRCPPASSLFWAFFAVRCRQHAASQAVNCARCSGPLGPQRTAAAAATCCCCLVPLPVQQRRT</sequence>
<dbReference type="RefSeq" id="XP_025597252.1">
    <property type="nucleotide sequence ID" value="XM_025745812.1"/>
</dbReference>
<organism evidence="2 3">
    <name type="scientific">Tilletiopsis washingtonensis</name>
    <dbReference type="NCBI Taxonomy" id="58919"/>
    <lineage>
        <taxon>Eukaryota</taxon>
        <taxon>Fungi</taxon>
        <taxon>Dikarya</taxon>
        <taxon>Basidiomycota</taxon>
        <taxon>Ustilaginomycotina</taxon>
        <taxon>Exobasidiomycetes</taxon>
        <taxon>Entylomatales</taxon>
        <taxon>Entylomatales incertae sedis</taxon>
        <taxon>Tilletiopsis</taxon>
    </lineage>
</organism>
<feature type="region of interest" description="Disordered" evidence="1">
    <location>
        <begin position="98"/>
        <end position="153"/>
    </location>
</feature>
<protein>
    <submittedName>
        <fullName evidence="2">Uncharacterized protein</fullName>
    </submittedName>
</protein>
<evidence type="ECO:0000313" key="3">
    <source>
        <dbReference type="Proteomes" id="UP000245946"/>
    </source>
</evidence>
<keyword evidence="3" id="KW-1185">Reference proteome</keyword>
<dbReference type="Proteomes" id="UP000245946">
    <property type="component" value="Unassembled WGS sequence"/>
</dbReference>
<gene>
    <name evidence="2" type="ORF">FA09DRAFT_74781</name>
</gene>
<accession>A0A316Z9V2</accession>
<evidence type="ECO:0000256" key="1">
    <source>
        <dbReference type="SAM" id="MobiDB-lite"/>
    </source>
</evidence>
<dbReference type="EMBL" id="KZ819297">
    <property type="protein sequence ID" value="PWN96973.1"/>
    <property type="molecule type" value="Genomic_DNA"/>
</dbReference>
<feature type="compositionally biased region" description="Basic residues" evidence="1">
    <location>
        <begin position="99"/>
        <end position="125"/>
    </location>
</feature>
<dbReference type="AlphaFoldDB" id="A0A316Z9V2"/>
<proteinExistence type="predicted"/>
<evidence type="ECO:0000313" key="2">
    <source>
        <dbReference type="EMBL" id="PWN96973.1"/>
    </source>
</evidence>
<dbReference type="GeneID" id="37273356"/>